<accession>A0ABQ9ZTK5</accession>
<reference evidence="1 2" key="1">
    <citation type="journal article" date="2023" name="Nucleic Acids Res.">
        <title>The hologenome of Daphnia magna reveals possible DNA methylation and microbiome-mediated evolution of the host genome.</title>
        <authorList>
            <person name="Chaturvedi A."/>
            <person name="Li X."/>
            <person name="Dhandapani V."/>
            <person name="Marshall H."/>
            <person name="Kissane S."/>
            <person name="Cuenca-Cambronero M."/>
            <person name="Asole G."/>
            <person name="Calvet F."/>
            <person name="Ruiz-Romero M."/>
            <person name="Marangio P."/>
            <person name="Guigo R."/>
            <person name="Rago D."/>
            <person name="Mirbahai L."/>
            <person name="Eastwood N."/>
            <person name="Colbourne J.K."/>
            <person name="Zhou J."/>
            <person name="Mallon E."/>
            <person name="Orsini L."/>
        </authorList>
    </citation>
    <scope>NUCLEOTIDE SEQUENCE [LARGE SCALE GENOMIC DNA]</scope>
    <source>
        <strain evidence="1">LRV0_1</strain>
    </source>
</reference>
<evidence type="ECO:0000313" key="1">
    <source>
        <dbReference type="EMBL" id="KAK4016252.1"/>
    </source>
</evidence>
<protein>
    <submittedName>
        <fullName evidence="1">Uncharacterized protein</fullName>
    </submittedName>
</protein>
<gene>
    <name evidence="1" type="ORF">OUZ56_031201</name>
</gene>
<name>A0ABQ9ZTK5_9CRUS</name>
<keyword evidence="2" id="KW-1185">Reference proteome</keyword>
<evidence type="ECO:0000313" key="2">
    <source>
        <dbReference type="Proteomes" id="UP001234178"/>
    </source>
</evidence>
<dbReference type="EMBL" id="JAOYFB010000005">
    <property type="protein sequence ID" value="KAK4016252.1"/>
    <property type="molecule type" value="Genomic_DNA"/>
</dbReference>
<proteinExistence type="predicted"/>
<sequence>MAQLIIKQPFLWPDAHGRVVKGNSLKWLNFGRLQLEFVKKLQTTPTESQGQQRVFRLILISILESIHVLSISSITVKLDTRCSRLTKVEKWIDIELSVAFMLRKESYLLHGGTGYYKPLRLKTFQGVQLESLFITPNGLS</sequence>
<dbReference type="Proteomes" id="UP001234178">
    <property type="component" value="Unassembled WGS sequence"/>
</dbReference>
<organism evidence="1 2">
    <name type="scientific">Daphnia magna</name>
    <dbReference type="NCBI Taxonomy" id="35525"/>
    <lineage>
        <taxon>Eukaryota</taxon>
        <taxon>Metazoa</taxon>
        <taxon>Ecdysozoa</taxon>
        <taxon>Arthropoda</taxon>
        <taxon>Crustacea</taxon>
        <taxon>Branchiopoda</taxon>
        <taxon>Diplostraca</taxon>
        <taxon>Cladocera</taxon>
        <taxon>Anomopoda</taxon>
        <taxon>Daphniidae</taxon>
        <taxon>Daphnia</taxon>
    </lineage>
</organism>
<comment type="caution">
    <text evidence="1">The sequence shown here is derived from an EMBL/GenBank/DDBJ whole genome shotgun (WGS) entry which is preliminary data.</text>
</comment>